<reference evidence="6 7" key="1">
    <citation type="journal article" date="2015" name="Fungal Genet. Biol.">
        <title>Evolution of novel wood decay mechanisms in Agaricales revealed by the genome sequences of Fistulina hepatica and Cylindrobasidium torrendii.</title>
        <authorList>
            <person name="Floudas D."/>
            <person name="Held B.W."/>
            <person name="Riley R."/>
            <person name="Nagy L.G."/>
            <person name="Koehler G."/>
            <person name="Ransdell A.S."/>
            <person name="Younus H."/>
            <person name="Chow J."/>
            <person name="Chiniquy J."/>
            <person name="Lipzen A."/>
            <person name="Tritt A."/>
            <person name="Sun H."/>
            <person name="Haridas S."/>
            <person name="LaButti K."/>
            <person name="Ohm R.A."/>
            <person name="Kues U."/>
            <person name="Blanchette R.A."/>
            <person name="Grigoriev I.V."/>
            <person name="Minto R.E."/>
            <person name="Hibbett D.S."/>
        </authorList>
    </citation>
    <scope>NUCLEOTIDE SEQUENCE [LARGE SCALE GENOMIC DNA]</scope>
    <source>
        <strain evidence="6 7">FP15055 ss-10</strain>
    </source>
</reference>
<dbReference type="InterPro" id="IPR015202">
    <property type="entry name" value="GO-like_E_set"/>
</dbReference>
<accession>A0A0D7BSV5</accession>
<evidence type="ECO:0000256" key="3">
    <source>
        <dbReference type="SAM" id="SignalP"/>
    </source>
</evidence>
<dbReference type="InterPro" id="IPR037293">
    <property type="entry name" value="Gal_Oxidase_central_sf"/>
</dbReference>
<feature type="signal peptide" evidence="3">
    <location>
        <begin position="1"/>
        <end position="20"/>
    </location>
</feature>
<evidence type="ECO:0000256" key="1">
    <source>
        <dbReference type="ARBA" id="ARBA00022729"/>
    </source>
</evidence>
<evidence type="ECO:0000256" key="2">
    <source>
        <dbReference type="SAM" id="MobiDB-lite"/>
    </source>
</evidence>
<feature type="domain" description="Galactose oxidase-like Early set" evidence="5">
    <location>
        <begin position="639"/>
        <end position="734"/>
    </location>
</feature>
<dbReference type="AlphaFoldDB" id="A0A0D7BSV5"/>
<dbReference type="OrthoDB" id="2019572at2759"/>
<evidence type="ECO:0000313" key="6">
    <source>
        <dbReference type="EMBL" id="KIY73239.1"/>
    </source>
</evidence>
<protein>
    <submittedName>
        <fullName evidence="6">Copper radical oxidase</fullName>
    </submittedName>
</protein>
<dbReference type="InterPro" id="IPR009880">
    <property type="entry name" value="Glyoxal_oxidase_N"/>
</dbReference>
<dbReference type="InterPro" id="IPR014756">
    <property type="entry name" value="Ig_E-set"/>
</dbReference>
<dbReference type="Gene3D" id="2.60.120.260">
    <property type="entry name" value="Galactose-binding domain-like"/>
    <property type="match status" value="1"/>
</dbReference>
<dbReference type="PANTHER" id="PTHR32208">
    <property type="entry name" value="SECRETED PROTEIN-RELATED"/>
    <property type="match status" value="1"/>
</dbReference>
<dbReference type="PANTHER" id="PTHR32208:SF96">
    <property type="entry name" value="GLYOXAL OXIDASE"/>
    <property type="match status" value="1"/>
</dbReference>
<dbReference type="Pfam" id="PF07250">
    <property type="entry name" value="Glyoxal_oxid_N"/>
    <property type="match status" value="1"/>
</dbReference>
<evidence type="ECO:0000259" key="4">
    <source>
        <dbReference type="Pfam" id="PF07250"/>
    </source>
</evidence>
<dbReference type="InterPro" id="IPR011043">
    <property type="entry name" value="Gal_Oxase/kelch_b-propeller"/>
</dbReference>
<keyword evidence="7" id="KW-1185">Reference proteome</keyword>
<feature type="chain" id="PRO_5002317621" evidence="3">
    <location>
        <begin position="21"/>
        <end position="758"/>
    </location>
</feature>
<dbReference type="SUPFAM" id="SSF81296">
    <property type="entry name" value="E set domains"/>
    <property type="match status" value="1"/>
</dbReference>
<dbReference type="CDD" id="cd02851">
    <property type="entry name" value="E_set_GO_C"/>
    <property type="match status" value="1"/>
</dbReference>
<dbReference type="EMBL" id="KN880437">
    <property type="protein sequence ID" value="KIY73239.1"/>
    <property type="molecule type" value="Genomic_DNA"/>
</dbReference>
<dbReference type="InterPro" id="IPR013783">
    <property type="entry name" value="Ig-like_fold"/>
</dbReference>
<gene>
    <name evidence="6" type="ORF">CYLTODRAFT_387291</name>
</gene>
<evidence type="ECO:0000259" key="5">
    <source>
        <dbReference type="Pfam" id="PF09118"/>
    </source>
</evidence>
<dbReference type="Gene3D" id="2.60.40.10">
    <property type="entry name" value="Immunoglobulins"/>
    <property type="match status" value="1"/>
</dbReference>
<organism evidence="6 7">
    <name type="scientific">Cylindrobasidium torrendii FP15055 ss-10</name>
    <dbReference type="NCBI Taxonomy" id="1314674"/>
    <lineage>
        <taxon>Eukaryota</taxon>
        <taxon>Fungi</taxon>
        <taxon>Dikarya</taxon>
        <taxon>Basidiomycota</taxon>
        <taxon>Agaricomycotina</taxon>
        <taxon>Agaricomycetes</taxon>
        <taxon>Agaricomycetidae</taxon>
        <taxon>Agaricales</taxon>
        <taxon>Marasmiineae</taxon>
        <taxon>Physalacriaceae</taxon>
        <taxon>Cylindrobasidium</taxon>
    </lineage>
</organism>
<keyword evidence="1 3" id="KW-0732">Signal</keyword>
<dbReference type="Gene3D" id="2.130.10.80">
    <property type="entry name" value="Galactose oxidase/kelch, beta-propeller"/>
    <property type="match status" value="1"/>
</dbReference>
<proteinExistence type="predicted"/>
<dbReference type="Proteomes" id="UP000054007">
    <property type="component" value="Unassembled WGS sequence"/>
</dbReference>
<dbReference type="STRING" id="1314674.A0A0D7BSV5"/>
<feature type="region of interest" description="Disordered" evidence="2">
    <location>
        <begin position="185"/>
        <end position="208"/>
    </location>
</feature>
<feature type="domain" description="Glyoxal oxidase N-terminal" evidence="4">
    <location>
        <begin position="252"/>
        <end position="634"/>
    </location>
</feature>
<dbReference type="Pfam" id="PF09118">
    <property type="entry name" value="GO-like_E_set"/>
    <property type="match status" value="1"/>
</dbReference>
<evidence type="ECO:0000313" key="7">
    <source>
        <dbReference type="Proteomes" id="UP000054007"/>
    </source>
</evidence>
<sequence length="758" mass="83027">MVTRSALLGLLSLFFCLAVADKPVPDAWNGHTDAGSTTPKWFTPYHVAPGTKSYDSASPLVHYTGNWAETHSRSYVDGSIQTTFDPNAEITFSFDGTGIEWFGNVGPTHGTAYVFIDGQQVGTVDAYRPTDMPKKQQRVWWRFGLTPGKHVLKIRNARKSTSNLPFSLIDLDAFVVTQRPPELDAAPVEKKKARAQPPGQNLMAAPNGPSWGLVQKGSTGVHAMQLVVISDTHALVVDKVEHNLVDVDHHPAWAALYNLDTHAVKPLRVQSNSFCAGGSFLGNGTLLNVGGNPVVEDHTSAADFGDLNGMQAIRLFHPCDSHSARDCAIYEHHSRIRMASPRWYNSVMRLDDGSAMIIGGSKRGGWINNATDNNPTYEFWPPKNVHGSNGLPIHLQFLVDTLNSNLFPISFLLPDGKIFMAANNDAMIYDWKTNNERRLPSLPNGVRVTYPMAGTGLLLPLTPENNYQPEVLLCGGSAVDDHRASYELSSQDPASNQCVRMVLTEEGITKGWEVEQMPDARIMPDAVLLPTGDIIIVNGGATGVSGYGNVKDQVGQSNADHPTLTPVLYRPNAPTGQRFSSESMPKSDIPRLYHSVATLTPSGMVMIAGSNPNLDRSELRYGTEYRVEWLSPPYMGVKRPKVFKTPKKVRYGKQLNIKVDWVKGGKDAKVVLMDFGYVTHAVHANSRMVVLKARVDKDMVYATGPPNARVYPPGPAFVFVVEDGVPTRGIKVMVGDGEDPPLDTEAWANLLKESKVDQ</sequence>
<name>A0A0D7BSV5_9AGAR</name>
<dbReference type="SUPFAM" id="SSF50965">
    <property type="entry name" value="Galactose oxidase, central domain"/>
    <property type="match status" value="1"/>
</dbReference>